<protein>
    <submittedName>
        <fullName evidence="2">Uncharacterized protein</fullName>
    </submittedName>
</protein>
<dbReference type="Proteomes" id="UP000630887">
    <property type="component" value="Unassembled WGS sequence"/>
</dbReference>
<evidence type="ECO:0000313" key="3">
    <source>
        <dbReference type="Proteomes" id="UP000630887"/>
    </source>
</evidence>
<dbReference type="AlphaFoldDB" id="A0A8J3L1R5"/>
<accession>A0A8J3L1R5</accession>
<sequence>MSKTPDREQIATDLGRNHARAAATDPNGPAAKIAARLIERNERLAAAEKR</sequence>
<evidence type="ECO:0000313" key="2">
    <source>
        <dbReference type="EMBL" id="GIG10228.1"/>
    </source>
</evidence>
<comment type="caution">
    <text evidence="2">The sequence shown here is derived from an EMBL/GenBank/DDBJ whole genome shotgun (WGS) entry which is preliminary data.</text>
</comment>
<reference evidence="2 3" key="1">
    <citation type="submission" date="2021-01" db="EMBL/GenBank/DDBJ databases">
        <title>Whole genome shotgun sequence of Catellatospora coxensis NBRC 107359.</title>
        <authorList>
            <person name="Komaki H."/>
            <person name="Tamura T."/>
        </authorList>
    </citation>
    <scope>NUCLEOTIDE SEQUENCE [LARGE SCALE GENOMIC DNA]</scope>
    <source>
        <strain evidence="2 3">NBRC 107359</strain>
    </source>
</reference>
<proteinExistence type="predicted"/>
<organism evidence="2 3">
    <name type="scientific">Catellatospora coxensis</name>
    <dbReference type="NCBI Taxonomy" id="310354"/>
    <lineage>
        <taxon>Bacteria</taxon>
        <taxon>Bacillati</taxon>
        <taxon>Actinomycetota</taxon>
        <taxon>Actinomycetes</taxon>
        <taxon>Micromonosporales</taxon>
        <taxon>Micromonosporaceae</taxon>
        <taxon>Catellatospora</taxon>
    </lineage>
</organism>
<keyword evidence="3" id="KW-1185">Reference proteome</keyword>
<dbReference type="RefSeq" id="WP_203698077.1">
    <property type="nucleotide sequence ID" value="NZ_BAAALC010000003.1"/>
</dbReference>
<feature type="compositionally biased region" description="Basic and acidic residues" evidence="1">
    <location>
        <begin position="1"/>
        <end position="10"/>
    </location>
</feature>
<dbReference type="EMBL" id="BONI01000082">
    <property type="protein sequence ID" value="GIG10228.1"/>
    <property type="molecule type" value="Genomic_DNA"/>
</dbReference>
<feature type="region of interest" description="Disordered" evidence="1">
    <location>
        <begin position="1"/>
        <end position="28"/>
    </location>
</feature>
<gene>
    <name evidence="2" type="ORF">Cco03nite_69280</name>
</gene>
<name>A0A8J3L1R5_9ACTN</name>
<evidence type="ECO:0000256" key="1">
    <source>
        <dbReference type="SAM" id="MobiDB-lite"/>
    </source>
</evidence>